<sequence length="166" mass="17633">MLAAPHKGGPAASGFAGRLARALVARRAPEIQALKEVTLAHPEDVREEVRDSYRFARLDSIWTLRAPQPVRRAGESLLPAPGIRYHTIAGDLHGQGGDGQVPLESALLPGARSTLVVDQGHTLYRDPVVIGRVLEILREERGLPCAGAADPGNTADAGDAARDMPD</sequence>
<comment type="caution">
    <text evidence="2">The sequence shown here is derived from an EMBL/GenBank/DDBJ whole genome shotgun (WGS) entry which is preliminary data.</text>
</comment>
<feature type="region of interest" description="Disordered" evidence="1">
    <location>
        <begin position="146"/>
        <end position="166"/>
    </location>
</feature>
<evidence type="ECO:0000313" key="3">
    <source>
        <dbReference type="Proteomes" id="UP000717981"/>
    </source>
</evidence>
<keyword evidence="3" id="KW-1185">Reference proteome</keyword>
<evidence type="ECO:0000313" key="2">
    <source>
        <dbReference type="EMBL" id="KAF1684542.1"/>
    </source>
</evidence>
<dbReference type="Proteomes" id="UP000717981">
    <property type="component" value="Unassembled WGS sequence"/>
</dbReference>
<accession>A0A921P1Y0</accession>
<dbReference type="EMBL" id="PDWK01000112">
    <property type="protein sequence ID" value="KAF1684542.1"/>
    <property type="molecule type" value="Genomic_DNA"/>
</dbReference>
<protein>
    <recommendedName>
        <fullName evidence="4">Alpha/beta hydrolase</fullName>
    </recommendedName>
</protein>
<reference evidence="2" key="1">
    <citation type="submission" date="2017-10" db="EMBL/GenBank/DDBJ databases">
        <title>Whole genome sequencing of members of genus Pseudoxanthomonas.</title>
        <authorList>
            <person name="Kumar S."/>
            <person name="Bansal K."/>
            <person name="Kaur A."/>
            <person name="Patil P."/>
            <person name="Sharma S."/>
            <person name="Patil P.B."/>
        </authorList>
    </citation>
    <scope>NUCLEOTIDE SEQUENCE</scope>
    <source>
        <strain evidence="2">DSM 22914</strain>
    </source>
</reference>
<evidence type="ECO:0008006" key="4">
    <source>
        <dbReference type="Google" id="ProtNLM"/>
    </source>
</evidence>
<organism evidence="2 3">
    <name type="scientific">Pseudoxanthomonas taiwanensis</name>
    <dbReference type="NCBI Taxonomy" id="176598"/>
    <lineage>
        <taxon>Bacteria</taxon>
        <taxon>Pseudomonadati</taxon>
        <taxon>Pseudomonadota</taxon>
        <taxon>Gammaproteobacteria</taxon>
        <taxon>Lysobacterales</taxon>
        <taxon>Lysobacteraceae</taxon>
        <taxon>Pseudoxanthomonas</taxon>
    </lineage>
</organism>
<name>A0A921P1Y0_9GAMM</name>
<proteinExistence type="predicted"/>
<dbReference type="AlphaFoldDB" id="A0A921P1Y0"/>
<evidence type="ECO:0000256" key="1">
    <source>
        <dbReference type="SAM" id="MobiDB-lite"/>
    </source>
</evidence>
<gene>
    <name evidence="2" type="ORF">CR938_13805</name>
</gene>